<sequence length="199" mass="21842">MKAKISVITGDLANSQQVDTASYIAHLDKLLSELQQAKRLQQYDIFRGDSFQIVSKPEQGLLLAVYIRIVLRASNTAHWDARLAIGLGTQQAKNTGYGSAFLNSGNSLDNMAKNCYLALKTDNEKINSIVSDLLPMLDHVIGRLSQSEAKIVQARMFTCTNKSVAAALQKATSTVSATLKRAAFDEMMRFITAINRITS</sequence>
<proteinExistence type="predicted"/>
<gene>
    <name evidence="1" type="ORF">BMI79_06460</name>
</gene>
<name>A0A1S8CNH0_9GAMM</name>
<dbReference type="EMBL" id="MOXD01000003">
    <property type="protein sequence ID" value="OMQ24798.1"/>
    <property type="molecule type" value="Genomic_DNA"/>
</dbReference>
<dbReference type="Proteomes" id="UP000216021">
    <property type="component" value="Unassembled WGS sequence"/>
</dbReference>
<comment type="caution">
    <text evidence="1">The sequence shown here is derived from an EMBL/GenBank/DDBJ whole genome shotgun (WGS) entry which is preliminary data.</text>
</comment>
<dbReference type="AlphaFoldDB" id="A0A1S8CNH0"/>
<reference evidence="1 2" key="1">
    <citation type="submission" date="2016-11" db="EMBL/GenBank/DDBJ databases">
        <title>Rahnella oryzae sp. nov., isolated from rice root.</title>
        <authorList>
            <person name="Zhang X.-X."/>
            <person name="Zhang J."/>
        </authorList>
    </citation>
    <scope>NUCLEOTIDE SEQUENCE [LARGE SCALE GENOMIC DNA]</scope>
    <source>
        <strain evidence="1 2">J11-6</strain>
    </source>
</reference>
<dbReference type="RefSeq" id="WP_076941682.1">
    <property type="nucleotide sequence ID" value="NZ_MOXD01000003.1"/>
</dbReference>
<dbReference type="OrthoDB" id="7064118at2"/>
<dbReference type="STRING" id="2034155.BMI79_06460"/>
<evidence type="ECO:0000313" key="1">
    <source>
        <dbReference type="EMBL" id="OMQ24798.1"/>
    </source>
</evidence>
<keyword evidence="2" id="KW-1185">Reference proteome</keyword>
<protein>
    <submittedName>
        <fullName evidence="1">Uncharacterized protein</fullName>
    </submittedName>
</protein>
<accession>A0A1S8CNH0</accession>
<evidence type="ECO:0000313" key="2">
    <source>
        <dbReference type="Proteomes" id="UP000216021"/>
    </source>
</evidence>
<organism evidence="1 2">
    <name type="scientific">Serratia oryzae</name>
    <dbReference type="NCBI Taxonomy" id="2034155"/>
    <lineage>
        <taxon>Bacteria</taxon>
        <taxon>Pseudomonadati</taxon>
        <taxon>Pseudomonadota</taxon>
        <taxon>Gammaproteobacteria</taxon>
        <taxon>Enterobacterales</taxon>
        <taxon>Yersiniaceae</taxon>
        <taxon>Serratia</taxon>
    </lineage>
</organism>